<keyword evidence="4 5" id="KW-0472">Membrane</keyword>
<dbReference type="GO" id="GO:0016874">
    <property type="term" value="F:ligase activity"/>
    <property type="evidence" value="ECO:0007669"/>
    <property type="project" value="UniProtKB-KW"/>
</dbReference>
<accession>A0ABY1LQS1</accession>
<evidence type="ECO:0000256" key="5">
    <source>
        <dbReference type="SAM" id="Phobius"/>
    </source>
</evidence>
<keyword evidence="7" id="KW-0436">Ligase</keyword>
<comment type="caution">
    <text evidence="7">The sequence shown here is derived from an EMBL/GenBank/DDBJ whole genome shotgun (WGS) entry which is preliminary data.</text>
</comment>
<feature type="transmembrane region" description="Helical" evidence="5">
    <location>
        <begin position="75"/>
        <end position="95"/>
    </location>
</feature>
<dbReference type="RefSeq" id="WP_079707272.1">
    <property type="nucleotide sequence ID" value="NZ_FUZO01000003.1"/>
</dbReference>
<dbReference type="Proteomes" id="UP000190827">
    <property type="component" value="Unassembled WGS sequence"/>
</dbReference>
<evidence type="ECO:0000256" key="4">
    <source>
        <dbReference type="ARBA" id="ARBA00023136"/>
    </source>
</evidence>
<proteinExistence type="predicted"/>
<keyword evidence="8" id="KW-1185">Reference proteome</keyword>
<feature type="transmembrane region" description="Helical" evidence="5">
    <location>
        <begin position="132"/>
        <end position="152"/>
    </location>
</feature>
<reference evidence="7 8" key="1">
    <citation type="submission" date="2017-02" db="EMBL/GenBank/DDBJ databases">
        <authorList>
            <person name="Varghese N."/>
            <person name="Submissions S."/>
        </authorList>
    </citation>
    <scope>NUCLEOTIDE SEQUENCE [LARGE SCALE GENOMIC DNA]</scope>
    <source>
        <strain evidence="7 8">VKM Ac-1787</strain>
    </source>
</reference>
<feature type="transmembrane region" description="Helical" evidence="5">
    <location>
        <begin position="341"/>
        <end position="362"/>
    </location>
</feature>
<evidence type="ECO:0000313" key="7">
    <source>
        <dbReference type="EMBL" id="SKC74193.1"/>
    </source>
</evidence>
<feature type="transmembrane region" description="Helical" evidence="5">
    <location>
        <begin position="225"/>
        <end position="242"/>
    </location>
</feature>
<feature type="transmembrane region" description="Helical" evidence="5">
    <location>
        <begin position="175"/>
        <end position="194"/>
    </location>
</feature>
<feature type="transmembrane region" description="Helical" evidence="5">
    <location>
        <begin position="101"/>
        <end position="120"/>
    </location>
</feature>
<feature type="transmembrane region" description="Helical" evidence="5">
    <location>
        <begin position="41"/>
        <end position="63"/>
    </location>
</feature>
<feature type="transmembrane region" description="Helical" evidence="5">
    <location>
        <begin position="374"/>
        <end position="392"/>
    </location>
</feature>
<dbReference type="InterPro" id="IPR051533">
    <property type="entry name" value="WaaL-like"/>
</dbReference>
<keyword evidence="2 5" id="KW-0812">Transmembrane</keyword>
<dbReference type="PANTHER" id="PTHR37422">
    <property type="entry name" value="TEICHURONIC ACID BIOSYNTHESIS PROTEIN TUAE"/>
    <property type="match status" value="1"/>
</dbReference>
<evidence type="ECO:0000313" key="8">
    <source>
        <dbReference type="Proteomes" id="UP000190827"/>
    </source>
</evidence>
<dbReference type="InterPro" id="IPR007016">
    <property type="entry name" value="O-antigen_ligase-rel_domated"/>
</dbReference>
<sequence>MRPADFDAFSVAARVLSSAPLAAAFATIAVATAFGEHLVTSLIGVAGFSAMLVGLTTIGTGILLARLPIIEWRGLLPISVLLFLAWSAVSVVWSATPLATLPAIGGQLAWAFIAIVIALTRDTIQIVRATGTAFRALLGTSLALEVVSGVLIDTPLPFLGISGNLAFGGPLEGVFGTRSALGIAALLGLVTFVVEWRTRSVRHGVTIGSIALAIGLILGTRSPSVALLASALGIATAVLYVFRQLRPELRRTWQFVLLTVLALVGLVGYLLRSEVFRVLGLGLEIEQRYALWQETLRRLAPSELNGWGWTGGWVSDAVPYRFIDASLGRTNASALNAYLDVYLQLGLIGLALFLLLGGLALVRTWLIATNRRSVVHVWAALIVVTLLASGAAESSLLLSGGWLLLVVCAVIGAGGLSWRHKLPER</sequence>
<feature type="transmembrane region" description="Helical" evidence="5">
    <location>
        <begin position="254"/>
        <end position="271"/>
    </location>
</feature>
<evidence type="ECO:0000256" key="2">
    <source>
        <dbReference type="ARBA" id="ARBA00022692"/>
    </source>
</evidence>
<comment type="subcellular location">
    <subcellularLocation>
        <location evidence="1">Membrane</location>
        <topology evidence="1">Multi-pass membrane protein</topology>
    </subcellularLocation>
</comment>
<feature type="transmembrane region" description="Helical" evidence="5">
    <location>
        <begin position="12"/>
        <end position="35"/>
    </location>
</feature>
<feature type="domain" description="O-antigen ligase-related" evidence="6">
    <location>
        <begin position="210"/>
        <end position="354"/>
    </location>
</feature>
<gene>
    <name evidence="7" type="ORF">SAMN06295973_3624</name>
</gene>
<organism evidence="7 8">
    <name type="scientific">Plantibacter cousiniae</name>
    <name type="common">nom. nud.</name>
    <dbReference type="NCBI Taxonomy" id="199709"/>
    <lineage>
        <taxon>Bacteria</taxon>
        <taxon>Bacillati</taxon>
        <taxon>Actinomycetota</taxon>
        <taxon>Actinomycetes</taxon>
        <taxon>Micrococcales</taxon>
        <taxon>Microbacteriaceae</taxon>
        <taxon>Plantibacter</taxon>
    </lineage>
</organism>
<protein>
    <submittedName>
        <fullName evidence="7">O-antigen ligase</fullName>
    </submittedName>
</protein>
<keyword evidence="3 5" id="KW-1133">Transmembrane helix</keyword>
<evidence type="ECO:0000256" key="1">
    <source>
        <dbReference type="ARBA" id="ARBA00004141"/>
    </source>
</evidence>
<dbReference type="PANTHER" id="PTHR37422:SF13">
    <property type="entry name" value="LIPOPOLYSACCHARIDE BIOSYNTHESIS PROTEIN PA4999-RELATED"/>
    <property type="match status" value="1"/>
</dbReference>
<feature type="transmembrane region" description="Helical" evidence="5">
    <location>
        <begin position="398"/>
        <end position="418"/>
    </location>
</feature>
<evidence type="ECO:0000259" key="6">
    <source>
        <dbReference type="Pfam" id="PF04932"/>
    </source>
</evidence>
<evidence type="ECO:0000256" key="3">
    <source>
        <dbReference type="ARBA" id="ARBA00022989"/>
    </source>
</evidence>
<name>A0ABY1LQS1_9MICO</name>
<feature type="transmembrane region" description="Helical" evidence="5">
    <location>
        <begin position="201"/>
        <end position="219"/>
    </location>
</feature>
<dbReference type="EMBL" id="FUZO01000003">
    <property type="protein sequence ID" value="SKC74193.1"/>
    <property type="molecule type" value="Genomic_DNA"/>
</dbReference>
<dbReference type="Pfam" id="PF04932">
    <property type="entry name" value="Wzy_C"/>
    <property type="match status" value="1"/>
</dbReference>